<dbReference type="EMBL" id="LKCN02000014">
    <property type="protein sequence ID" value="RCI09757.1"/>
    <property type="molecule type" value="Genomic_DNA"/>
</dbReference>
<dbReference type="CDD" id="cd07105">
    <property type="entry name" value="ALDH_SaliADH"/>
    <property type="match status" value="1"/>
</dbReference>
<gene>
    <name evidence="3" type="ORF">L249_4135</name>
</gene>
<dbReference type="GO" id="GO:0009450">
    <property type="term" value="P:gamma-aminobutyric acid catabolic process"/>
    <property type="evidence" value="ECO:0007669"/>
    <property type="project" value="TreeGrafter"/>
</dbReference>
<evidence type="ECO:0000256" key="1">
    <source>
        <dbReference type="ARBA" id="ARBA00023002"/>
    </source>
</evidence>
<accession>A0A367L5R0</accession>
<dbReference type="Pfam" id="PF00171">
    <property type="entry name" value="Aldedh"/>
    <property type="match status" value="1"/>
</dbReference>
<evidence type="ECO:0000313" key="4">
    <source>
        <dbReference type="Proteomes" id="UP000253664"/>
    </source>
</evidence>
<dbReference type="GO" id="GO:0004777">
    <property type="term" value="F:succinate-semialdehyde dehydrogenase (NAD+) activity"/>
    <property type="evidence" value="ECO:0007669"/>
    <property type="project" value="TreeGrafter"/>
</dbReference>
<dbReference type="STRING" id="1330021.A0A367L5R0"/>
<dbReference type="InterPro" id="IPR016162">
    <property type="entry name" value="Ald_DH_N"/>
</dbReference>
<protein>
    <recommendedName>
        <fullName evidence="2">Aldehyde dehydrogenase domain-containing protein</fullName>
    </recommendedName>
</protein>
<dbReference type="InterPro" id="IPR015590">
    <property type="entry name" value="Aldehyde_DH_dom"/>
</dbReference>
<dbReference type="InterPro" id="IPR016161">
    <property type="entry name" value="Ald_DH/histidinol_DH"/>
</dbReference>
<proteinExistence type="predicted"/>
<sequence>MSPALKSLLSRTALRRSYHHHHHPISRRAMSSSVVPLIINGKDVETTSTMRIMSPLTNEEIWKMSCARVEDVEQAVQKAHEAFGNWSSWKGTQRRDLFLRAADIMDRRRTELCGYMRDEIAADDEFQGFVLNNAIDSLRDTAGRISHAVEGSVPESAMPGMRAMVYKRPYGVVLGIAAWNGTYALGTRAISSALAAGNTAVLKGAEFSPKCHWAIADVFREAGLPDGCLNLIFHSPSDAETITNALVTHPLVKKINFTGSTRVGRLIAANAGKHLKPVLLELGGKASAIVMRDADLEQAAVHCVRGAFLNSGQICMSTERILVHRSIADDFREMLKTKTMELYGSAGLTPILISDVSATRNRGLVSQAADKGATPLPIFSKNDAEATQPSNRMRPVILDNVDTTMDVYKTESFGPSVSLFTFESEAEAVKLANDTEYGLSAAVFSEDLKAAFRIADALESGAVHINSMTVHDESSLPHGGVKDSGFGRFNGNQGLDEFMYYKTVTWME</sequence>
<dbReference type="Gene3D" id="3.40.605.10">
    <property type="entry name" value="Aldehyde Dehydrogenase, Chain A, domain 1"/>
    <property type="match status" value="1"/>
</dbReference>
<dbReference type="OrthoDB" id="310895at2759"/>
<dbReference type="PANTHER" id="PTHR43353">
    <property type="entry name" value="SUCCINATE-SEMIALDEHYDE DEHYDROGENASE, MITOCHONDRIAL"/>
    <property type="match status" value="1"/>
</dbReference>
<dbReference type="InterPro" id="IPR016163">
    <property type="entry name" value="Ald_DH_C"/>
</dbReference>
<dbReference type="PANTHER" id="PTHR43353:SF6">
    <property type="entry name" value="CYTOPLASMIC ALDEHYDE DEHYDROGENASE (EUROFUNG)"/>
    <property type="match status" value="1"/>
</dbReference>
<dbReference type="AlphaFoldDB" id="A0A367L5R0"/>
<dbReference type="InterPro" id="IPR050740">
    <property type="entry name" value="Aldehyde_DH_Superfamily"/>
</dbReference>
<keyword evidence="4" id="KW-1185">Reference proteome</keyword>
<keyword evidence="1" id="KW-0560">Oxidoreductase</keyword>
<organism evidence="3 4">
    <name type="scientific">Ophiocordyceps polyrhachis-furcata BCC 54312</name>
    <dbReference type="NCBI Taxonomy" id="1330021"/>
    <lineage>
        <taxon>Eukaryota</taxon>
        <taxon>Fungi</taxon>
        <taxon>Dikarya</taxon>
        <taxon>Ascomycota</taxon>
        <taxon>Pezizomycotina</taxon>
        <taxon>Sordariomycetes</taxon>
        <taxon>Hypocreomycetidae</taxon>
        <taxon>Hypocreales</taxon>
        <taxon>Ophiocordycipitaceae</taxon>
        <taxon>Ophiocordyceps</taxon>
    </lineage>
</organism>
<dbReference type="Proteomes" id="UP000253664">
    <property type="component" value="Unassembled WGS sequence"/>
</dbReference>
<feature type="domain" description="Aldehyde dehydrogenase" evidence="2">
    <location>
        <begin position="48"/>
        <end position="504"/>
    </location>
</feature>
<reference evidence="3 4" key="1">
    <citation type="journal article" date="2015" name="BMC Genomics">
        <title>Insights from the genome of Ophiocordyceps polyrhachis-furcata to pathogenicity and host specificity in insect fungi.</title>
        <authorList>
            <person name="Wichadakul D."/>
            <person name="Kobmoo N."/>
            <person name="Ingsriswang S."/>
            <person name="Tangphatsornruang S."/>
            <person name="Chantasingh D."/>
            <person name="Luangsa-ard J.J."/>
            <person name="Eurwilaichitr L."/>
        </authorList>
    </citation>
    <scope>NUCLEOTIDE SEQUENCE [LARGE SCALE GENOMIC DNA]</scope>
    <source>
        <strain evidence="3 4">BCC 54312</strain>
    </source>
</reference>
<name>A0A367L5R0_9HYPO</name>
<comment type="caution">
    <text evidence="3">The sequence shown here is derived from an EMBL/GenBank/DDBJ whole genome shotgun (WGS) entry which is preliminary data.</text>
</comment>
<evidence type="ECO:0000313" key="3">
    <source>
        <dbReference type="EMBL" id="RCI09757.1"/>
    </source>
</evidence>
<dbReference type="Gene3D" id="3.40.309.10">
    <property type="entry name" value="Aldehyde Dehydrogenase, Chain A, domain 2"/>
    <property type="match status" value="1"/>
</dbReference>
<dbReference type="SUPFAM" id="SSF53720">
    <property type="entry name" value="ALDH-like"/>
    <property type="match status" value="1"/>
</dbReference>
<evidence type="ECO:0000259" key="2">
    <source>
        <dbReference type="Pfam" id="PF00171"/>
    </source>
</evidence>